<evidence type="ECO:0000313" key="3">
    <source>
        <dbReference type="Proteomes" id="UP000676035"/>
    </source>
</evidence>
<gene>
    <name evidence="2" type="ORF">KFS80_22190</name>
</gene>
<dbReference type="RefSeq" id="WP_212545923.1">
    <property type="nucleotide sequence ID" value="NZ_CP188200.1"/>
</dbReference>
<sequence>MSTIEHVILVHGAWADSTSWNKSRALIEAAGLSTTTVNLPLTSLAADADVVSQAIAAAPGPVLLVGHSYGGAVISEAGVHAKVAGLVYINAFTPDIGESALGLTALAEPSLMSAEIRIDQAGSSSLTYEGVHEGFAQDLSAQEKRQLFENQRPTAVAALTAPLTQAAWQDKPSWYLVATLDNAIAPALQELMVKKIGAVSDHVNAGHCSMISKPTVVADLIIRAAK</sequence>
<accession>A0ABS5N361</accession>
<feature type="domain" description="AB hydrolase-1" evidence="1">
    <location>
        <begin position="7"/>
        <end position="219"/>
    </location>
</feature>
<keyword evidence="2" id="KW-0378">Hydrolase</keyword>
<dbReference type="PANTHER" id="PTHR37017">
    <property type="entry name" value="AB HYDROLASE-1 DOMAIN-CONTAINING PROTEIN-RELATED"/>
    <property type="match status" value="1"/>
</dbReference>
<dbReference type="SUPFAM" id="SSF53474">
    <property type="entry name" value="alpha/beta-Hydrolases"/>
    <property type="match status" value="1"/>
</dbReference>
<dbReference type="Gene3D" id="3.40.50.1820">
    <property type="entry name" value="alpha/beta hydrolase"/>
    <property type="match status" value="1"/>
</dbReference>
<dbReference type="PANTHER" id="PTHR37017:SF11">
    <property type="entry name" value="ESTERASE_LIPASE_THIOESTERASE DOMAIN-CONTAINING PROTEIN"/>
    <property type="match status" value="1"/>
</dbReference>
<keyword evidence="3" id="KW-1185">Reference proteome</keyword>
<dbReference type="GO" id="GO:0016787">
    <property type="term" value="F:hydrolase activity"/>
    <property type="evidence" value="ECO:0007669"/>
    <property type="project" value="UniProtKB-KW"/>
</dbReference>
<evidence type="ECO:0000313" key="2">
    <source>
        <dbReference type="EMBL" id="MBS4081005.1"/>
    </source>
</evidence>
<dbReference type="Pfam" id="PF12697">
    <property type="entry name" value="Abhydrolase_6"/>
    <property type="match status" value="1"/>
</dbReference>
<reference evidence="2 3" key="1">
    <citation type="submission" date="2021-04" db="EMBL/GenBank/DDBJ databases">
        <title>Pseudomonas rustica sp. nov. isolated from raw milk.</title>
        <authorList>
            <person name="Fiedler G."/>
            <person name="Gieschler S."/>
            <person name="Kabisch J."/>
            <person name="Grimmler C."/>
            <person name="Brinks E."/>
            <person name="Wagner N."/>
            <person name="Hetzer B."/>
            <person name="Franz C.M.A.P."/>
            <person name="Boehnlein C."/>
        </authorList>
    </citation>
    <scope>NUCLEOTIDE SEQUENCE [LARGE SCALE GENOMIC DNA]</scope>
    <source>
        <strain evidence="2 3">MBT-4</strain>
    </source>
</reference>
<dbReference type="InterPro" id="IPR000073">
    <property type="entry name" value="AB_hydrolase_1"/>
</dbReference>
<evidence type="ECO:0000259" key="1">
    <source>
        <dbReference type="Pfam" id="PF12697"/>
    </source>
</evidence>
<dbReference type="Proteomes" id="UP000676035">
    <property type="component" value="Unassembled WGS sequence"/>
</dbReference>
<proteinExistence type="predicted"/>
<dbReference type="InterPro" id="IPR029058">
    <property type="entry name" value="AB_hydrolase_fold"/>
</dbReference>
<organism evidence="2 3">
    <name type="scientific">Pseudomonas rustica</name>
    <dbReference type="NCBI Taxonomy" id="2827099"/>
    <lineage>
        <taxon>Bacteria</taxon>
        <taxon>Pseudomonadati</taxon>
        <taxon>Pseudomonadota</taxon>
        <taxon>Gammaproteobacteria</taxon>
        <taxon>Pseudomonadales</taxon>
        <taxon>Pseudomonadaceae</taxon>
        <taxon>Pseudomonas</taxon>
    </lineage>
</organism>
<dbReference type="InterPro" id="IPR052897">
    <property type="entry name" value="Sec-Metab_Biosynth_Hydrolase"/>
</dbReference>
<dbReference type="EMBL" id="JAGYHF010000012">
    <property type="protein sequence ID" value="MBS4081005.1"/>
    <property type="molecule type" value="Genomic_DNA"/>
</dbReference>
<name>A0ABS5N361_9PSED</name>
<protein>
    <submittedName>
        <fullName evidence="2">Alpha/beta hydrolase</fullName>
    </submittedName>
</protein>
<comment type="caution">
    <text evidence="2">The sequence shown here is derived from an EMBL/GenBank/DDBJ whole genome shotgun (WGS) entry which is preliminary data.</text>
</comment>